<evidence type="ECO:0000313" key="10">
    <source>
        <dbReference type="EMBL" id="CAL4093387.1"/>
    </source>
</evidence>
<dbReference type="PROSITE" id="PS51465">
    <property type="entry name" value="KAZAL_2"/>
    <property type="match status" value="1"/>
</dbReference>
<feature type="transmembrane region" description="Helical" evidence="8">
    <location>
        <begin position="591"/>
        <end position="613"/>
    </location>
</feature>
<proteinExistence type="inferred from homology"/>
<evidence type="ECO:0000256" key="5">
    <source>
        <dbReference type="ARBA" id="ARBA00022989"/>
    </source>
</evidence>
<keyword evidence="4 8" id="KW-0812">Transmembrane</keyword>
<dbReference type="GO" id="GO:0015347">
    <property type="term" value="F:sodium-independent organic anion transmembrane transporter activity"/>
    <property type="evidence" value="ECO:0007669"/>
    <property type="project" value="TreeGrafter"/>
</dbReference>
<feature type="transmembrane region" description="Helical" evidence="8">
    <location>
        <begin position="641"/>
        <end position="660"/>
    </location>
</feature>
<comment type="caution">
    <text evidence="10">The sequence shown here is derived from an EMBL/GenBank/DDBJ whole genome shotgun (WGS) entry which is preliminary data.</text>
</comment>
<keyword evidence="8" id="KW-0406">Ion transport</keyword>
<dbReference type="InterPro" id="IPR036058">
    <property type="entry name" value="Kazal_dom_sf"/>
</dbReference>
<protein>
    <recommendedName>
        <fullName evidence="8">Solute carrier organic anion transporter family member</fullName>
    </recommendedName>
</protein>
<dbReference type="NCBIfam" id="TIGR00805">
    <property type="entry name" value="oat"/>
    <property type="match status" value="1"/>
</dbReference>
<dbReference type="InterPro" id="IPR036259">
    <property type="entry name" value="MFS_trans_sf"/>
</dbReference>
<dbReference type="EMBL" id="CAXKWB010009075">
    <property type="protein sequence ID" value="CAL4093387.1"/>
    <property type="molecule type" value="Genomic_DNA"/>
</dbReference>
<comment type="caution">
    <text evidence="8">Lacks conserved residue(s) required for the propagation of feature annotation.</text>
</comment>
<feature type="non-terminal residue" evidence="10">
    <location>
        <position position="680"/>
    </location>
</feature>
<dbReference type="Proteomes" id="UP001497623">
    <property type="component" value="Unassembled WGS sequence"/>
</dbReference>
<accession>A0AAV2QSB2</accession>
<evidence type="ECO:0000256" key="8">
    <source>
        <dbReference type="RuleBase" id="RU362056"/>
    </source>
</evidence>
<evidence type="ECO:0000256" key="7">
    <source>
        <dbReference type="ARBA" id="ARBA00023157"/>
    </source>
</evidence>
<feature type="transmembrane region" description="Helical" evidence="8">
    <location>
        <begin position="429"/>
        <end position="450"/>
    </location>
</feature>
<sequence>QFETSEARKMSKKEEAELSGPIELTEDMILDALGPESYTACGLPFFQKFARPEVFFLTLCFLGVTQGMTRSYTGGTMTTIQRRFGLTTKAAGVISTGDDVLEILFSMHIAFMAGNGHRPRWLALGILFAGLSCILHMIPHLVFGAGDFAQYAMGNFSLSANGSAPKIDWRGCGMEELEDPRCKVDAGLVELEQWTIIILQFTGKVGLGFLSILTSTIGVSYLDDAVPKDKFPFIVAVGACIRFMGPISGLSMSSWALRWWVDPSKHDNVTINMKHHKWVGAWWIGYIINTAVLAIPFIGFIMLPRQLPSVRRRHIEKMRAAAIQGKESLMKYSEKLRPPREPKFSDMLPSFNRLRKNKLFITLFLNLIAFWFSIGCYFMFKSKYIENQFRMTASEANKYVAMTGFVSSMVGFLGMGTFLSFVKPKVKNIIYMTCTLSLILSGCFTAMLFVGCDFGEVHGMDLVLQNEGTSMKSSNSLDSCMTSCDCGRKFSPVCVNDQYTYYSPCHAGCSNVTVQDKTKEFSSCACSKFSPGALEGKFEVKDGMCDTGCEDQFYIFICITLILKCALAANRSINGAIFIRAVTERDKDMALGLRNWVAGACFLTTPIAIGAAIDYTCALWDVKCGKEGFCILYDVSLYRNIIFGIPAVGMLFGFGTEVVLMQWHDEIDFYGDKEKKDLGI</sequence>
<feature type="transmembrane region" description="Helical" evidence="8">
    <location>
        <begin position="234"/>
        <end position="261"/>
    </location>
</feature>
<keyword evidence="3" id="KW-1003">Cell membrane</keyword>
<dbReference type="SUPFAM" id="SSF103473">
    <property type="entry name" value="MFS general substrate transporter"/>
    <property type="match status" value="1"/>
</dbReference>
<keyword evidence="8" id="KW-0813">Transport</keyword>
<dbReference type="GO" id="GO:0006811">
    <property type="term" value="P:monoatomic ion transport"/>
    <property type="evidence" value="ECO:0007669"/>
    <property type="project" value="UniProtKB-KW"/>
</dbReference>
<evidence type="ECO:0000256" key="4">
    <source>
        <dbReference type="ARBA" id="ARBA00022692"/>
    </source>
</evidence>
<dbReference type="GO" id="GO:0043252">
    <property type="term" value="P:sodium-independent organic anion transport"/>
    <property type="evidence" value="ECO:0007669"/>
    <property type="project" value="TreeGrafter"/>
</dbReference>
<dbReference type="CDD" id="cd17336">
    <property type="entry name" value="MFS_SLCO_OATP"/>
    <property type="match status" value="1"/>
</dbReference>
<feature type="transmembrane region" description="Helical" evidence="8">
    <location>
        <begin position="400"/>
        <end position="422"/>
    </location>
</feature>
<keyword evidence="7" id="KW-1015">Disulfide bond</keyword>
<evidence type="ECO:0000259" key="9">
    <source>
        <dbReference type="PROSITE" id="PS51465"/>
    </source>
</evidence>
<keyword evidence="6 8" id="KW-0472">Membrane</keyword>
<dbReference type="InterPro" id="IPR002350">
    <property type="entry name" value="Kazal_dom"/>
</dbReference>
<feature type="domain" description="Kazal-like" evidence="9">
    <location>
        <begin position="474"/>
        <end position="528"/>
    </location>
</feature>
<keyword evidence="11" id="KW-1185">Reference proteome</keyword>
<dbReference type="AlphaFoldDB" id="A0AAV2QSB2"/>
<comment type="similarity">
    <text evidence="2 8">Belongs to the organo anion transporter (TC 2.A.60) family.</text>
</comment>
<evidence type="ECO:0000256" key="1">
    <source>
        <dbReference type="ARBA" id="ARBA00004651"/>
    </source>
</evidence>
<dbReference type="SUPFAM" id="SSF100895">
    <property type="entry name" value="Kazal-type serine protease inhibitors"/>
    <property type="match status" value="1"/>
</dbReference>
<dbReference type="PANTHER" id="PTHR11388:SF76">
    <property type="entry name" value="SOLUTE CARRIER ORGANIC ANION TRANSPORTER FAMILY MEMBER"/>
    <property type="match status" value="1"/>
</dbReference>
<gene>
    <name evidence="10" type="ORF">MNOR_LOCUS14848</name>
</gene>
<dbReference type="Pfam" id="PF03137">
    <property type="entry name" value="OATP"/>
    <property type="match status" value="1"/>
</dbReference>
<feature type="transmembrane region" description="Helical" evidence="8">
    <location>
        <begin position="281"/>
        <end position="303"/>
    </location>
</feature>
<feature type="transmembrane region" description="Helical" evidence="8">
    <location>
        <begin position="197"/>
        <end position="222"/>
    </location>
</feature>
<evidence type="ECO:0000256" key="2">
    <source>
        <dbReference type="ARBA" id="ARBA00009657"/>
    </source>
</evidence>
<dbReference type="GO" id="GO:0016323">
    <property type="term" value="C:basolateral plasma membrane"/>
    <property type="evidence" value="ECO:0007669"/>
    <property type="project" value="TreeGrafter"/>
</dbReference>
<name>A0AAV2QSB2_MEGNR</name>
<organism evidence="10 11">
    <name type="scientific">Meganyctiphanes norvegica</name>
    <name type="common">Northern krill</name>
    <name type="synonym">Thysanopoda norvegica</name>
    <dbReference type="NCBI Taxonomy" id="48144"/>
    <lineage>
        <taxon>Eukaryota</taxon>
        <taxon>Metazoa</taxon>
        <taxon>Ecdysozoa</taxon>
        <taxon>Arthropoda</taxon>
        <taxon>Crustacea</taxon>
        <taxon>Multicrustacea</taxon>
        <taxon>Malacostraca</taxon>
        <taxon>Eumalacostraca</taxon>
        <taxon>Eucarida</taxon>
        <taxon>Euphausiacea</taxon>
        <taxon>Euphausiidae</taxon>
        <taxon>Meganyctiphanes</taxon>
    </lineage>
</organism>
<dbReference type="PROSITE" id="PS00282">
    <property type="entry name" value="KAZAL_1"/>
    <property type="match status" value="1"/>
</dbReference>
<evidence type="ECO:0000256" key="6">
    <source>
        <dbReference type="ARBA" id="ARBA00023136"/>
    </source>
</evidence>
<dbReference type="Gene3D" id="1.20.1250.20">
    <property type="entry name" value="MFS general substrate transporter like domains"/>
    <property type="match status" value="1"/>
</dbReference>
<feature type="non-terminal residue" evidence="10">
    <location>
        <position position="1"/>
    </location>
</feature>
<comment type="subcellular location">
    <subcellularLocation>
        <location evidence="1 8">Cell membrane</location>
        <topology evidence="1 8">Multi-pass membrane protein</topology>
    </subcellularLocation>
</comment>
<evidence type="ECO:0000313" key="11">
    <source>
        <dbReference type="Proteomes" id="UP001497623"/>
    </source>
</evidence>
<dbReference type="InterPro" id="IPR004156">
    <property type="entry name" value="OATP"/>
</dbReference>
<keyword evidence="5 8" id="KW-1133">Transmembrane helix</keyword>
<feature type="transmembrane region" description="Helical" evidence="8">
    <location>
        <begin position="359"/>
        <end position="380"/>
    </location>
</feature>
<dbReference type="PANTHER" id="PTHR11388">
    <property type="entry name" value="ORGANIC ANION TRANSPORTER"/>
    <property type="match status" value="1"/>
</dbReference>
<feature type="transmembrane region" description="Helical" evidence="8">
    <location>
        <begin position="121"/>
        <end position="143"/>
    </location>
</feature>
<evidence type="ECO:0000256" key="3">
    <source>
        <dbReference type="ARBA" id="ARBA00022475"/>
    </source>
</evidence>
<feature type="transmembrane region" description="Helical" evidence="8">
    <location>
        <begin position="553"/>
        <end position="570"/>
    </location>
</feature>
<reference evidence="10 11" key="1">
    <citation type="submission" date="2024-05" db="EMBL/GenBank/DDBJ databases">
        <authorList>
            <person name="Wallberg A."/>
        </authorList>
    </citation>
    <scope>NUCLEOTIDE SEQUENCE [LARGE SCALE GENOMIC DNA]</scope>
</reference>